<feature type="transmembrane region" description="Helical" evidence="1">
    <location>
        <begin position="325"/>
        <end position="342"/>
    </location>
</feature>
<feature type="transmembrane region" description="Helical" evidence="1">
    <location>
        <begin position="127"/>
        <end position="145"/>
    </location>
</feature>
<dbReference type="Proteomes" id="UP001519535">
    <property type="component" value="Unassembled WGS sequence"/>
</dbReference>
<feature type="transmembrane region" description="Helical" evidence="1">
    <location>
        <begin position="257"/>
        <end position="279"/>
    </location>
</feature>
<reference evidence="2 3" key="1">
    <citation type="submission" date="2021-05" db="EMBL/GenBank/DDBJ databases">
        <title>Mycobacterium acidophilum sp. nov., an extremely acid-tolerant member of the genus Mycobacterium.</title>
        <authorList>
            <person name="Xia J."/>
        </authorList>
    </citation>
    <scope>NUCLEOTIDE SEQUENCE [LARGE SCALE GENOMIC DNA]</scope>
    <source>
        <strain evidence="2 3">M1</strain>
    </source>
</reference>
<proteinExistence type="predicted"/>
<feature type="transmembrane region" description="Helical" evidence="1">
    <location>
        <begin position="215"/>
        <end position="237"/>
    </location>
</feature>
<protein>
    <submittedName>
        <fullName evidence="2">Uncharacterized protein</fullName>
    </submittedName>
</protein>
<keyword evidence="1" id="KW-0812">Transmembrane</keyword>
<evidence type="ECO:0000313" key="2">
    <source>
        <dbReference type="EMBL" id="MBS9535950.1"/>
    </source>
</evidence>
<evidence type="ECO:0000256" key="1">
    <source>
        <dbReference type="SAM" id="Phobius"/>
    </source>
</evidence>
<feature type="transmembrane region" description="Helical" evidence="1">
    <location>
        <begin position="54"/>
        <end position="75"/>
    </location>
</feature>
<organism evidence="2 3">
    <name type="scientific">Mycolicibacter acidiphilus</name>
    <dbReference type="NCBI Taxonomy" id="2835306"/>
    <lineage>
        <taxon>Bacteria</taxon>
        <taxon>Bacillati</taxon>
        <taxon>Actinomycetota</taxon>
        <taxon>Actinomycetes</taxon>
        <taxon>Mycobacteriales</taxon>
        <taxon>Mycobacteriaceae</taxon>
        <taxon>Mycolicibacter</taxon>
    </lineage>
</organism>
<evidence type="ECO:0000313" key="3">
    <source>
        <dbReference type="Proteomes" id="UP001519535"/>
    </source>
</evidence>
<sequence length="401" mass="42455">MLLIMVVLSLVYGVVSTHLYVVSLFSGVEAPAPFSLRFLGAVGDEVRGRLSPDAALMVVLAAVAVCATINVALAVDNSSAGLLAQAAISQWRTSLQRAAALTGGAALIAGVAVWANLRPESGHDLGAAIAVSVFAVVTVQLAVTARDQRNSADRASEHRQAVKHLATLKAWDGELAARKVPRPLPVNALIKAGIDAVAEADSVRRTAMRACWKRLAYVGLAQGVCMAAVLVCLIVTGPHGPPPEVPLSAGKIWGLRTGFVVLPAVLAVLISLGIGMATHSRWTNAVSDHVRRHLDIKPRVICGVTSLAAVGLVALMWLAAGAAVGPVWISFLLVAAATWGVLQISRRCPRVTWCATAARPLWELVDLSLRQSRARSERNRDTLLDQEIERRTALPTSKARR</sequence>
<keyword evidence="1" id="KW-1133">Transmembrane helix</keyword>
<gene>
    <name evidence="2" type="ORF">KIH27_20410</name>
</gene>
<keyword evidence="3" id="KW-1185">Reference proteome</keyword>
<dbReference type="EMBL" id="JAHCLR010000067">
    <property type="protein sequence ID" value="MBS9535950.1"/>
    <property type="molecule type" value="Genomic_DNA"/>
</dbReference>
<feature type="transmembrane region" description="Helical" evidence="1">
    <location>
        <begin position="300"/>
        <end position="319"/>
    </location>
</feature>
<name>A0ABS5RNR2_9MYCO</name>
<accession>A0ABS5RNR2</accession>
<dbReference type="RefSeq" id="WP_214094799.1">
    <property type="nucleotide sequence ID" value="NZ_JAHCLR010000067.1"/>
</dbReference>
<feature type="transmembrane region" description="Helical" evidence="1">
    <location>
        <begin position="95"/>
        <end position="115"/>
    </location>
</feature>
<keyword evidence="1" id="KW-0472">Membrane</keyword>
<comment type="caution">
    <text evidence="2">The sequence shown here is derived from an EMBL/GenBank/DDBJ whole genome shotgun (WGS) entry which is preliminary data.</text>
</comment>